<dbReference type="Proteomes" id="UP001215151">
    <property type="component" value="Unassembled WGS sequence"/>
</dbReference>
<organism evidence="1 2">
    <name type="scientific">Trametes cubensis</name>
    <dbReference type="NCBI Taxonomy" id="1111947"/>
    <lineage>
        <taxon>Eukaryota</taxon>
        <taxon>Fungi</taxon>
        <taxon>Dikarya</taxon>
        <taxon>Basidiomycota</taxon>
        <taxon>Agaricomycotina</taxon>
        <taxon>Agaricomycetes</taxon>
        <taxon>Polyporales</taxon>
        <taxon>Polyporaceae</taxon>
        <taxon>Trametes</taxon>
    </lineage>
</organism>
<accession>A0AAD7TGG7</accession>
<gene>
    <name evidence="1" type="ORF">ONZ51_g12282</name>
</gene>
<evidence type="ECO:0000313" key="2">
    <source>
        <dbReference type="Proteomes" id="UP001215151"/>
    </source>
</evidence>
<sequence>MSFPSCRIDSDTSSHLNNAIAAPSVLAELPDAPHVRQDVDTSLPAIRVMDVQGRELICVDSLTAPHVTHLAVERFLHSPAASQSRPPRSSYPEREHRNRIVELDITTENVQEWMASTLQQRTITLSVHIGIEQGESRHTLSWGHVAQGDAHNSMSRWISVRLIVQEGMLSSYTAFHIHPMRITVTIHAGHGQSVNSIVIQVETDSANVDRTNPIFHPHAQHRVGSISSDHFHDADHIFVYSENDDLDMEQSDSDLDDEETLSCFSMEAEESCSEDPSDEYVCIRRGDTSEFPIIVESDTDDDENENEGY</sequence>
<protein>
    <submittedName>
        <fullName evidence="1">Uncharacterized protein</fullName>
    </submittedName>
</protein>
<name>A0AAD7TGG7_9APHY</name>
<keyword evidence="2" id="KW-1185">Reference proteome</keyword>
<dbReference type="AlphaFoldDB" id="A0AAD7TGG7"/>
<proteinExistence type="predicted"/>
<reference evidence="1" key="1">
    <citation type="submission" date="2022-11" db="EMBL/GenBank/DDBJ databases">
        <title>Genome Sequence of Cubamyces cubensis.</title>
        <authorList>
            <person name="Buettner E."/>
        </authorList>
    </citation>
    <scope>NUCLEOTIDE SEQUENCE</scope>
    <source>
        <strain evidence="1">MPL-01</strain>
    </source>
</reference>
<dbReference type="EMBL" id="JAPEVG010000723">
    <property type="protein sequence ID" value="KAJ8456026.1"/>
    <property type="molecule type" value="Genomic_DNA"/>
</dbReference>
<evidence type="ECO:0000313" key="1">
    <source>
        <dbReference type="EMBL" id="KAJ8456026.1"/>
    </source>
</evidence>
<comment type="caution">
    <text evidence="1">The sequence shown here is derived from an EMBL/GenBank/DDBJ whole genome shotgun (WGS) entry which is preliminary data.</text>
</comment>